<dbReference type="OrthoDB" id="5951992at2759"/>
<reference evidence="3" key="1">
    <citation type="submission" date="2023-01" db="EMBL/GenBank/DDBJ databases">
        <title>Genome assembly of the deep-sea coral Lophelia pertusa.</title>
        <authorList>
            <person name="Herrera S."/>
            <person name="Cordes E."/>
        </authorList>
    </citation>
    <scope>NUCLEOTIDE SEQUENCE</scope>
    <source>
        <strain evidence="3">USNM1676648</strain>
        <tissue evidence="3">Polyp</tissue>
    </source>
</reference>
<sequence>MQRHDSSLTHSVELIELMLGERQTDEPQNSNLSASRREVNFLLARMIGYPPSYEEVATSDTNDARTQAHSSPPPCYTDEEMAEDANNSPPSYESVTQGILTTCSCIDKDSLWLGTQQASQADLLQWKYLQRRHKTLVKILARRTEESHELLMANVDARRRCNFCWLKLCQMSLCQYNSASNKVSDWWLFLFLSYIASLLVGIFFVVAGFTSTDYEMAAVGVVLVIAGACLAIVCDLLRRFGCGWTKILTETASRGQISQENSDILLSMPYLPGYPDFTLPRKTEAPITLPLMRFAMAVIPRMNLQPDLLHLLLVGHL</sequence>
<dbReference type="AlphaFoldDB" id="A0A9W9YPE0"/>
<comment type="caution">
    <text evidence="3">The sequence shown here is derived from an EMBL/GenBank/DDBJ whole genome shotgun (WGS) entry which is preliminary data.</text>
</comment>
<dbReference type="Proteomes" id="UP001163046">
    <property type="component" value="Unassembled WGS sequence"/>
</dbReference>
<name>A0A9W9YPE0_9CNID</name>
<feature type="compositionally biased region" description="Polar residues" evidence="1">
    <location>
        <begin position="58"/>
        <end position="70"/>
    </location>
</feature>
<evidence type="ECO:0000256" key="1">
    <source>
        <dbReference type="SAM" id="MobiDB-lite"/>
    </source>
</evidence>
<keyword evidence="2" id="KW-1133">Transmembrane helix</keyword>
<evidence type="ECO:0000256" key="2">
    <source>
        <dbReference type="SAM" id="Phobius"/>
    </source>
</evidence>
<evidence type="ECO:0000313" key="4">
    <source>
        <dbReference type="Proteomes" id="UP001163046"/>
    </source>
</evidence>
<proteinExistence type="predicted"/>
<feature type="transmembrane region" description="Helical" evidence="2">
    <location>
        <begin position="186"/>
        <end position="210"/>
    </location>
</feature>
<keyword evidence="2" id="KW-0472">Membrane</keyword>
<evidence type="ECO:0008006" key="5">
    <source>
        <dbReference type="Google" id="ProtNLM"/>
    </source>
</evidence>
<keyword evidence="2" id="KW-0812">Transmembrane</keyword>
<gene>
    <name evidence="3" type="ORF">OS493_015695</name>
</gene>
<evidence type="ECO:0000313" key="3">
    <source>
        <dbReference type="EMBL" id="KAJ7360587.1"/>
    </source>
</evidence>
<feature type="region of interest" description="Disordered" evidence="1">
    <location>
        <begin position="55"/>
        <end position="91"/>
    </location>
</feature>
<keyword evidence="4" id="KW-1185">Reference proteome</keyword>
<protein>
    <recommendedName>
        <fullName evidence="5">Transmembrane protein</fullName>
    </recommendedName>
</protein>
<accession>A0A9W9YPE0</accession>
<feature type="transmembrane region" description="Helical" evidence="2">
    <location>
        <begin position="216"/>
        <end position="237"/>
    </location>
</feature>
<dbReference type="EMBL" id="MU827309">
    <property type="protein sequence ID" value="KAJ7360587.1"/>
    <property type="molecule type" value="Genomic_DNA"/>
</dbReference>
<organism evidence="3 4">
    <name type="scientific">Desmophyllum pertusum</name>
    <dbReference type="NCBI Taxonomy" id="174260"/>
    <lineage>
        <taxon>Eukaryota</taxon>
        <taxon>Metazoa</taxon>
        <taxon>Cnidaria</taxon>
        <taxon>Anthozoa</taxon>
        <taxon>Hexacorallia</taxon>
        <taxon>Scleractinia</taxon>
        <taxon>Caryophylliina</taxon>
        <taxon>Caryophylliidae</taxon>
        <taxon>Desmophyllum</taxon>
    </lineage>
</organism>